<evidence type="ECO:0000259" key="16">
    <source>
        <dbReference type="PROSITE" id="PS50113"/>
    </source>
</evidence>
<dbReference type="SUPFAM" id="SSF53850">
    <property type="entry name" value="Periplasmic binding protein-like II"/>
    <property type="match status" value="2"/>
</dbReference>
<evidence type="ECO:0000256" key="10">
    <source>
        <dbReference type="ARBA" id="ARBA00068150"/>
    </source>
</evidence>
<dbReference type="GO" id="GO:0000155">
    <property type="term" value="F:phosphorelay sensor kinase activity"/>
    <property type="evidence" value="ECO:0007669"/>
    <property type="project" value="InterPro"/>
</dbReference>
<dbReference type="Gene3D" id="3.40.190.10">
    <property type="entry name" value="Periplasmic binding protein-like II"/>
    <property type="match status" value="4"/>
</dbReference>
<evidence type="ECO:0000256" key="1">
    <source>
        <dbReference type="ARBA" id="ARBA00000085"/>
    </source>
</evidence>
<sequence length="1335" mass="146500">MRGFIAGILLFMAIASITTAAVPSRALAADSQNPIIVSLPRENEPYSFVSMFGEPSGLLVDIWRLWGEKVGRDIKFRMGEWPDLLTDVRSGQSQIHGGLFRSATRSLLLDFGPALFPSRGVIIMASGANADMDSTPAPVIATLKGTILETHLRTRYPTLRLLSLASFKDMIMAVGGGLAQGVAGPLLPLISAIDRLGLNEKFSTEPFPLLEDTLRPGVRKGDMDTLELVEQGMAQIPRAELIALEEYWVRVPAMRETNRVRRPLNLSTHERQWLETHSRWRVGFLKDGAPLAFTNKQGQFDGISADILRAVAGILGVEIVPHPEASTRNLSTDLATQQIDVVPFSEKLPPVHENTHQHSLLFYLPLDVVTRANAGFSVTSPRDLAKKTVAVLAYPGVAIQLEKLVPNAIVVPLQVMDDALNGLRSGRYDAVVGLSVSVSFFLTNGERNDLRHTRLPDLRYAAQIAFRSDWPELPRIFEKAYESIPYTNLLEMAQRWGSLRLEKDIDWERIKQVGGVVALLVGSFLCVILIANHRLARESQATQIALSTLRQRERQLKTVMDNQPSMVMLIDTAGRYILVNRQFERFIGRPAEDMIGKQNEDNLPPEIAATATLADAEVLKTGEPLTSEESYRNASGDLRDLDTCKVPLKDDNGNIFGIVITATDITERRKAERQALRTQTEMAQIFNAAGSAMRVLDTNHIVLQANDAFLKLHGFCREEVIGVRCSDYTQNSEKCATCAVTRVLNGAPKAAETTMRRRKNGDEIYCDVVATPFLSPEGELLGAIEDCRDVTELVKSQRAMQQAALAAEEANRAKSEFLANMSHEIRTPMNAVIGMAYLALQTKLTGKQHSYLSSIKDSAKSLLRIINDILDFSKIEAGRMDIENVDFELDEVLQGLASLDIVKLAESKVELLIDVEPDVPFTLMGDPLRLGQVLINLVGNAIKFTDQGEVCVRVQRCGAVGNKITLLFSIRDTGVGMSEEQKQKLFHAFSQADMSTTRRFGGTGLGLSISKRLVEMMGGTITVESTPDQGSTFLFTASFDLPPAGHATLPEVQELSGLRALVVNSDSARREKLGQTLAGLGLQYGEAADCTQGARVAAKAAKAGMAYEVALIDCNQSEKINLKAAARIKKLQNMPVIILTGIHNLGKLNTQATALGINHVLCKPVCRTTLLRAIQEATRRNQPAEDNLLTGNELPRFIEGLEGQRVLLAEDNEINQIVAKELLEGMGLVVDIADNGRIAVDMICKGAYAAVFMDIQMPEMDGFEATRMIRATPGFRHLPIIALTAHGMVGDREKCLKAGMNDHISKPIDPTALAEVAMRWCRKSGGDSLQQTIDL</sequence>
<keyword evidence="12" id="KW-0732">Signal</keyword>
<feature type="modified residue" description="4-aspartylphosphate" evidence="11">
    <location>
        <position position="1254"/>
    </location>
</feature>
<dbReference type="InterPro" id="IPR003661">
    <property type="entry name" value="HisK_dim/P_dom"/>
</dbReference>
<dbReference type="CDD" id="cd01007">
    <property type="entry name" value="PBP2_BvgS_HisK_like"/>
    <property type="match status" value="1"/>
</dbReference>
<feature type="domain" description="PAS" evidence="15">
    <location>
        <begin position="552"/>
        <end position="606"/>
    </location>
</feature>
<dbReference type="SMART" id="SM00062">
    <property type="entry name" value="PBPb"/>
    <property type="match status" value="2"/>
</dbReference>
<dbReference type="SMART" id="SM00091">
    <property type="entry name" value="PAS"/>
    <property type="match status" value="2"/>
</dbReference>
<dbReference type="CDD" id="cd16922">
    <property type="entry name" value="HATPase_EvgS-ArcB-TorS-like"/>
    <property type="match status" value="1"/>
</dbReference>
<dbReference type="FunFam" id="3.30.565.10:FF:000010">
    <property type="entry name" value="Sensor histidine kinase RcsC"/>
    <property type="match status" value="1"/>
</dbReference>
<dbReference type="PROSITE" id="PS50109">
    <property type="entry name" value="HIS_KIN"/>
    <property type="match status" value="1"/>
</dbReference>
<feature type="signal peptide" evidence="12">
    <location>
        <begin position="1"/>
        <end position="20"/>
    </location>
</feature>
<dbReference type="CDD" id="cd00082">
    <property type="entry name" value="HisKA"/>
    <property type="match status" value="1"/>
</dbReference>
<dbReference type="InterPro" id="IPR035965">
    <property type="entry name" value="PAS-like_dom_sf"/>
</dbReference>
<dbReference type="PANTHER" id="PTHR45339">
    <property type="entry name" value="HYBRID SIGNAL TRANSDUCTION HISTIDINE KINASE J"/>
    <property type="match status" value="1"/>
</dbReference>
<evidence type="ECO:0000313" key="17">
    <source>
        <dbReference type="EMBL" id="SBW04784.1"/>
    </source>
</evidence>
<organism evidence="17">
    <name type="scientific">uncultured Desulfovibrio sp</name>
    <dbReference type="NCBI Taxonomy" id="167968"/>
    <lineage>
        <taxon>Bacteria</taxon>
        <taxon>Pseudomonadati</taxon>
        <taxon>Thermodesulfobacteriota</taxon>
        <taxon>Desulfovibrionia</taxon>
        <taxon>Desulfovibrionales</taxon>
        <taxon>Desulfovibrionaceae</taxon>
        <taxon>Desulfovibrio</taxon>
        <taxon>environmental samples</taxon>
    </lineage>
</organism>
<dbReference type="SUPFAM" id="SSF55874">
    <property type="entry name" value="ATPase domain of HSP90 chaperone/DNA topoisomerase II/histidine kinase"/>
    <property type="match status" value="1"/>
</dbReference>
<evidence type="ECO:0000259" key="14">
    <source>
        <dbReference type="PROSITE" id="PS50110"/>
    </source>
</evidence>
<dbReference type="Gene3D" id="1.10.287.130">
    <property type="match status" value="1"/>
</dbReference>
<dbReference type="Pfam" id="PF00497">
    <property type="entry name" value="SBP_bac_3"/>
    <property type="match status" value="2"/>
</dbReference>
<dbReference type="PROSITE" id="PS50112">
    <property type="entry name" value="PAS"/>
    <property type="match status" value="2"/>
</dbReference>
<evidence type="ECO:0000256" key="7">
    <source>
        <dbReference type="ARBA" id="ARBA00022840"/>
    </source>
</evidence>
<dbReference type="InterPro" id="IPR000014">
    <property type="entry name" value="PAS"/>
</dbReference>
<dbReference type="SUPFAM" id="SSF55785">
    <property type="entry name" value="PYP-like sensor domain (PAS domain)"/>
    <property type="match status" value="2"/>
</dbReference>
<dbReference type="PROSITE" id="PS50110">
    <property type="entry name" value="RESPONSE_REGULATORY"/>
    <property type="match status" value="2"/>
</dbReference>
<feature type="domain" description="Response regulatory" evidence="14">
    <location>
        <begin position="1205"/>
        <end position="1321"/>
    </location>
</feature>
<feature type="chain" id="PRO_5012826660" description="Sensory/regulatory protein RpfC" evidence="12">
    <location>
        <begin position="21"/>
        <end position="1335"/>
    </location>
</feature>
<dbReference type="Gene3D" id="3.30.565.10">
    <property type="entry name" value="Histidine kinase-like ATPase, C-terminal domain"/>
    <property type="match status" value="1"/>
</dbReference>
<dbReference type="Gene3D" id="3.30.450.20">
    <property type="entry name" value="PAS domain"/>
    <property type="match status" value="2"/>
</dbReference>
<keyword evidence="8" id="KW-0902">Two-component regulatory system</keyword>
<accession>A0A212JZ91</accession>
<proteinExistence type="predicted"/>
<keyword evidence="6 17" id="KW-0418">Kinase</keyword>
<dbReference type="Pfam" id="PF00072">
    <property type="entry name" value="Response_reg"/>
    <property type="match status" value="1"/>
</dbReference>
<keyword evidence="4" id="KW-0808">Transferase</keyword>
<keyword evidence="5" id="KW-0547">Nucleotide-binding</keyword>
<evidence type="ECO:0000256" key="5">
    <source>
        <dbReference type="ARBA" id="ARBA00022741"/>
    </source>
</evidence>
<evidence type="ECO:0000256" key="12">
    <source>
        <dbReference type="SAM" id="SignalP"/>
    </source>
</evidence>
<evidence type="ECO:0000256" key="3">
    <source>
        <dbReference type="ARBA" id="ARBA00022553"/>
    </source>
</evidence>
<feature type="domain" description="PAC" evidence="16">
    <location>
        <begin position="625"/>
        <end position="677"/>
    </location>
</feature>
<dbReference type="InterPro" id="IPR036097">
    <property type="entry name" value="HisK_dim/P_sf"/>
</dbReference>
<feature type="domain" description="PAS" evidence="15">
    <location>
        <begin position="678"/>
        <end position="722"/>
    </location>
</feature>
<comment type="subunit">
    <text evidence="9">At low DSF concentrations, interacts with RpfF.</text>
</comment>
<evidence type="ECO:0000256" key="9">
    <source>
        <dbReference type="ARBA" id="ARBA00064003"/>
    </source>
</evidence>
<dbReference type="Pfam" id="PF13426">
    <property type="entry name" value="PAS_9"/>
    <property type="match status" value="1"/>
</dbReference>
<feature type="modified residue" description="4-aspartylphosphate" evidence="11">
    <location>
        <position position="1113"/>
    </location>
</feature>
<feature type="domain" description="Response regulatory" evidence="14">
    <location>
        <begin position="1059"/>
        <end position="1178"/>
    </location>
</feature>
<dbReference type="SMART" id="SM00388">
    <property type="entry name" value="HisKA"/>
    <property type="match status" value="1"/>
</dbReference>
<evidence type="ECO:0000256" key="4">
    <source>
        <dbReference type="ARBA" id="ARBA00022679"/>
    </source>
</evidence>
<dbReference type="CDD" id="cd00130">
    <property type="entry name" value="PAS"/>
    <property type="match status" value="2"/>
</dbReference>
<dbReference type="InterPro" id="IPR013656">
    <property type="entry name" value="PAS_4"/>
</dbReference>
<reference evidence="17" key="1">
    <citation type="submission" date="2016-04" db="EMBL/GenBank/DDBJ databases">
        <authorList>
            <person name="Evans L.H."/>
            <person name="Alamgir A."/>
            <person name="Owens N."/>
            <person name="Weber N.D."/>
            <person name="Virtaneva K."/>
            <person name="Barbian K."/>
            <person name="Babar A."/>
            <person name="Rosenke K."/>
        </authorList>
    </citation>
    <scope>NUCLEOTIDE SEQUENCE</scope>
    <source>
        <strain evidence="17">92-2</strain>
    </source>
</reference>
<dbReference type="InterPro" id="IPR005467">
    <property type="entry name" value="His_kinase_dom"/>
</dbReference>
<comment type="catalytic activity">
    <reaction evidence="1">
        <text>ATP + protein L-histidine = ADP + protein N-phospho-L-histidine.</text>
        <dbReference type="EC" id="2.7.13.3"/>
    </reaction>
</comment>
<dbReference type="SUPFAM" id="SSF47384">
    <property type="entry name" value="Homodimeric domain of signal transducing histidine kinase"/>
    <property type="match status" value="1"/>
</dbReference>
<name>A0A212JZ91_9BACT</name>
<dbReference type="EC" id="2.7.13.3" evidence="2"/>
<evidence type="ECO:0000256" key="6">
    <source>
        <dbReference type="ARBA" id="ARBA00022777"/>
    </source>
</evidence>
<evidence type="ECO:0000256" key="11">
    <source>
        <dbReference type="PROSITE-ProRule" id="PRU00169"/>
    </source>
</evidence>
<dbReference type="InterPro" id="IPR001638">
    <property type="entry name" value="Solute-binding_3/MltF_N"/>
</dbReference>
<dbReference type="CDD" id="cd17546">
    <property type="entry name" value="REC_hyHK_CKI1_RcsC-like"/>
    <property type="match status" value="1"/>
</dbReference>
<evidence type="ECO:0000256" key="8">
    <source>
        <dbReference type="ARBA" id="ARBA00023012"/>
    </source>
</evidence>
<dbReference type="InterPro" id="IPR001789">
    <property type="entry name" value="Sig_transdc_resp-reg_receiver"/>
</dbReference>
<dbReference type="EMBL" id="FLUP01000001">
    <property type="protein sequence ID" value="SBW04784.1"/>
    <property type="molecule type" value="Genomic_DNA"/>
</dbReference>
<dbReference type="GO" id="GO:0005524">
    <property type="term" value="F:ATP binding"/>
    <property type="evidence" value="ECO:0007669"/>
    <property type="project" value="UniProtKB-KW"/>
</dbReference>
<dbReference type="Gene3D" id="3.40.50.2300">
    <property type="match status" value="2"/>
</dbReference>
<dbReference type="InterPro" id="IPR000700">
    <property type="entry name" value="PAS-assoc_C"/>
</dbReference>
<dbReference type="PANTHER" id="PTHR45339:SF5">
    <property type="entry name" value="HISTIDINE KINASE"/>
    <property type="match status" value="1"/>
</dbReference>
<dbReference type="Pfam" id="PF00512">
    <property type="entry name" value="HisKA"/>
    <property type="match status" value="1"/>
</dbReference>
<keyword evidence="7" id="KW-0067">ATP-binding</keyword>
<dbReference type="NCBIfam" id="TIGR00229">
    <property type="entry name" value="sensory_box"/>
    <property type="match status" value="2"/>
</dbReference>
<feature type="domain" description="Histidine kinase" evidence="13">
    <location>
        <begin position="820"/>
        <end position="1041"/>
    </location>
</feature>
<gene>
    <name evidence="17" type="ORF">KM92DES2_11971</name>
</gene>
<protein>
    <recommendedName>
        <fullName evidence="10">Sensory/regulatory protein RpfC</fullName>
        <ecNumber evidence="2">2.7.13.3</ecNumber>
    </recommendedName>
</protein>
<dbReference type="InterPro" id="IPR011006">
    <property type="entry name" value="CheY-like_superfamily"/>
</dbReference>
<evidence type="ECO:0000259" key="13">
    <source>
        <dbReference type="PROSITE" id="PS50109"/>
    </source>
</evidence>
<dbReference type="SMART" id="SM00387">
    <property type="entry name" value="HATPase_c"/>
    <property type="match status" value="1"/>
</dbReference>
<dbReference type="SUPFAM" id="SSF52172">
    <property type="entry name" value="CheY-like"/>
    <property type="match status" value="2"/>
</dbReference>
<dbReference type="PROSITE" id="PS50113">
    <property type="entry name" value="PAC"/>
    <property type="match status" value="2"/>
</dbReference>
<dbReference type="Pfam" id="PF02518">
    <property type="entry name" value="HATPase_c"/>
    <property type="match status" value="1"/>
</dbReference>
<feature type="domain" description="PAC" evidence="16">
    <location>
        <begin position="749"/>
        <end position="802"/>
    </location>
</feature>
<dbReference type="Pfam" id="PF08448">
    <property type="entry name" value="PAS_4"/>
    <property type="match status" value="1"/>
</dbReference>
<dbReference type="InterPro" id="IPR001610">
    <property type="entry name" value="PAC"/>
</dbReference>
<evidence type="ECO:0000259" key="15">
    <source>
        <dbReference type="PROSITE" id="PS50112"/>
    </source>
</evidence>
<dbReference type="PRINTS" id="PR00344">
    <property type="entry name" value="BCTRLSENSOR"/>
</dbReference>
<dbReference type="SMART" id="SM00086">
    <property type="entry name" value="PAC"/>
    <property type="match status" value="2"/>
</dbReference>
<keyword evidence="3 11" id="KW-0597">Phosphoprotein</keyword>
<dbReference type="InterPro" id="IPR036890">
    <property type="entry name" value="HATPase_C_sf"/>
</dbReference>
<dbReference type="InterPro" id="IPR003594">
    <property type="entry name" value="HATPase_dom"/>
</dbReference>
<dbReference type="FunFam" id="1.10.287.130:FF:000002">
    <property type="entry name" value="Two-component osmosensing histidine kinase"/>
    <property type="match status" value="1"/>
</dbReference>
<dbReference type="InterPro" id="IPR004358">
    <property type="entry name" value="Sig_transdc_His_kin-like_C"/>
</dbReference>
<evidence type="ECO:0000256" key="2">
    <source>
        <dbReference type="ARBA" id="ARBA00012438"/>
    </source>
</evidence>
<dbReference type="SMART" id="SM00448">
    <property type="entry name" value="REC"/>
    <property type="match status" value="2"/>
</dbReference>